<evidence type="ECO:0000313" key="3">
    <source>
        <dbReference type="Proteomes" id="UP000198583"/>
    </source>
</evidence>
<dbReference type="SUPFAM" id="SSF140453">
    <property type="entry name" value="EsxAB dimer-like"/>
    <property type="match status" value="1"/>
</dbReference>
<accession>A0A1I6D927</accession>
<dbReference type="OrthoDB" id="3677015at2"/>
<dbReference type="Gene3D" id="1.10.287.1060">
    <property type="entry name" value="ESAT-6-like"/>
    <property type="match status" value="1"/>
</dbReference>
<dbReference type="Proteomes" id="UP000198583">
    <property type="component" value="Unassembled WGS sequence"/>
</dbReference>
<evidence type="ECO:0000256" key="1">
    <source>
        <dbReference type="SAM" id="MobiDB-lite"/>
    </source>
</evidence>
<keyword evidence="3" id="KW-1185">Reference proteome</keyword>
<proteinExistence type="predicted"/>
<reference evidence="3" key="1">
    <citation type="submission" date="2016-10" db="EMBL/GenBank/DDBJ databases">
        <authorList>
            <person name="Varghese N."/>
            <person name="Submissions S."/>
        </authorList>
    </citation>
    <scope>NUCLEOTIDE SEQUENCE [LARGE SCALE GENOMIC DNA]</scope>
    <source>
        <strain evidence="3">DSM 44232</strain>
    </source>
</reference>
<feature type="region of interest" description="Disordered" evidence="1">
    <location>
        <begin position="440"/>
        <end position="460"/>
    </location>
</feature>
<dbReference type="EMBL" id="FOYL01000002">
    <property type="protein sequence ID" value="SFR01908.1"/>
    <property type="molecule type" value="Genomic_DNA"/>
</dbReference>
<evidence type="ECO:0008006" key="4">
    <source>
        <dbReference type="Google" id="ProtNLM"/>
    </source>
</evidence>
<gene>
    <name evidence="2" type="ORF">SAMN04488564_10214</name>
</gene>
<dbReference type="AlphaFoldDB" id="A0A1I6D927"/>
<protein>
    <recommendedName>
        <fullName evidence="4">WXG100 family type VII secretion target</fullName>
    </recommendedName>
</protein>
<sequence>MISTDAAISLRDGMSSSGGSMSALDATIRPIDALSSAGLGWLISYVQPLQDVVDRMAGLSSVIQTFTDGWQRAAAAVEQVQQSLERAVSTGVADWKGEAGDAYRARADEITTALRGVVALATATGTSARGMGEIAANARQSAGDLLADLVQRLISYVSQAKAVEGGVTSNVMAQATTLVNSYQAPISEVEQELRQAFATALGKLTGEAQVASLGSTGVGTAVLSTWKELKKQLDSDVHQAQVIIQIPPPPLPLDARPATKAELDRIAQNPIFAGKLGYKVTIGEYAEAAALQAMGLTKNEDKFHPYLDSRFPEDRRKHVIPDAVGNNQSLIISSSGTEYHVLPNGYMVDIKATSSPIGGGDEQFKKYVDYLSKNYEAVARNDPDVPRPSLIYVGTSETQIGQRALDYATRNGVEVWRSQIFLSGPESDPRVSVGPPMALTDTDHDMPILGSRPPQQAVPLFNSPYDELLRRKLLEEEQN</sequence>
<name>A0A1I6D927_9PSEU</name>
<organism evidence="2 3">
    <name type="scientific">Lentzea waywayandensis</name>
    <dbReference type="NCBI Taxonomy" id="84724"/>
    <lineage>
        <taxon>Bacteria</taxon>
        <taxon>Bacillati</taxon>
        <taxon>Actinomycetota</taxon>
        <taxon>Actinomycetes</taxon>
        <taxon>Pseudonocardiales</taxon>
        <taxon>Pseudonocardiaceae</taxon>
        <taxon>Lentzea</taxon>
    </lineage>
</organism>
<dbReference type="STRING" id="84724.SAMN04488564_10214"/>
<dbReference type="RefSeq" id="WP_093588631.1">
    <property type="nucleotide sequence ID" value="NZ_FOYL01000002.1"/>
</dbReference>
<dbReference type="InterPro" id="IPR036689">
    <property type="entry name" value="ESAT-6-like_sf"/>
</dbReference>
<evidence type="ECO:0000313" key="2">
    <source>
        <dbReference type="EMBL" id="SFR01908.1"/>
    </source>
</evidence>